<evidence type="ECO:0000256" key="15">
    <source>
        <dbReference type="ARBA" id="ARBA00023306"/>
    </source>
</evidence>
<keyword evidence="8" id="KW-0493">Microtubule</keyword>
<keyword evidence="9" id="KW-0498">Mitosis</keyword>
<evidence type="ECO:0000256" key="5">
    <source>
        <dbReference type="ARBA" id="ARBA00022454"/>
    </source>
</evidence>
<proteinExistence type="inferred from homology"/>
<dbReference type="KEGG" id="clup:CLUP02_16417"/>
<keyword evidence="12" id="KW-0175">Coiled coil</keyword>
<evidence type="ECO:0000256" key="10">
    <source>
        <dbReference type="ARBA" id="ARBA00022829"/>
    </source>
</evidence>
<keyword evidence="5" id="KW-0158">Chromosome</keyword>
<evidence type="ECO:0000256" key="4">
    <source>
        <dbReference type="ARBA" id="ARBA00005366"/>
    </source>
</evidence>
<evidence type="ECO:0000256" key="8">
    <source>
        <dbReference type="ARBA" id="ARBA00022701"/>
    </source>
</evidence>
<dbReference type="EMBL" id="CP019481">
    <property type="protein sequence ID" value="UQC90885.1"/>
    <property type="molecule type" value="Genomic_DNA"/>
</dbReference>
<gene>
    <name evidence="20" type="ORF">CLUP02_16417</name>
</gene>
<keyword evidence="21" id="KW-1185">Reference proteome</keyword>
<dbReference type="RefSeq" id="XP_049152486.1">
    <property type="nucleotide sequence ID" value="XM_049295339.1"/>
</dbReference>
<dbReference type="Pfam" id="PF08651">
    <property type="entry name" value="DASH_Duo1"/>
    <property type="match status" value="1"/>
</dbReference>
<keyword evidence="11" id="KW-0995">Kinetochore</keyword>
<organism evidence="20 21">
    <name type="scientific">Colletotrichum lupini</name>
    <dbReference type="NCBI Taxonomy" id="145971"/>
    <lineage>
        <taxon>Eukaryota</taxon>
        <taxon>Fungi</taxon>
        <taxon>Dikarya</taxon>
        <taxon>Ascomycota</taxon>
        <taxon>Pezizomycotina</taxon>
        <taxon>Sordariomycetes</taxon>
        <taxon>Hypocreomycetidae</taxon>
        <taxon>Glomerellales</taxon>
        <taxon>Glomerellaceae</taxon>
        <taxon>Colletotrichum</taxon>
        <taxon>Colletotrichum acutatum species complex</taxon>
    </lineage>
</organism>
<dbReference type="GO" id="GO:0005874">
    <property type="term" value="C:microtubule"/>
    <property type="evidence" value="ECO:0007669"/>
    <property type="project" value="UniProtKB-KW"/>
</dbReference>
<dbReference type="GO" id="GO:0072686">
    <property type="term" value="C:mitotic spindle"/>
    <property type="evidence" value="ECO:0007669"/>
    <property type="project" value="InterPro"/>
</dbReference>
<comment type="subcellular location">
    <subcellularLocation>
        <location evidence="3">Chromosome</location>
        <location evidence="3">Centromere</location>
        <location evidence="3">Kinetochore</location>
    </subcellularLocation>
    <subcellularLocation>
        <location evidence="2">Cytoplasm</location>
        <location evidence="2">Cytoskeleton</location>
        <location evidence="2">Spindle</location>
    </subcellularLocation>
    <subcellularLocation>
        <location evidence="1">Nucleus</location>
    </subcellularLocation>
</comment>
<evidence type="ECO:0000256" key="19">
    <source>
        <dbReference type="SAM" id="MobiDB-lite"/>
    </source>
</evidence>
<evidence type="ECO:0000256" key="14">
    <source>
        <dbReference type="ARBA" id="ARBA00023242"/>
    </source>
</evidence>
<dbReference type="GO" id="GO:0007059">
    <property type="term" value="P:chromosome segregation"/>
    <property type="evidence" value="ECO:0007669"/>
    <property type="project" value="UniProtKB-KW"/>
</dbReference>
<feature type="region of interest" description="Disordered" evidence="19">
    <location>
        <begin position="1"/>
        <end position="52"/>
    </location>
</feature>
<name>A0A9Q8T8E3_9PEZI</name>
<feature type="region of interest" description="Disordered" evidence="19">
    <location>
        <begin position="83"/>
        <end position="155"/>
    </location>
</feature>
<dbReference type="PANTHER" id="PTHR28216">
    <property type="entry name" value="DASH COMPLEX SUBUNIT DUO1"/>
    <property type="match status" value="1"/>
</dbReference>
<dbReference type="AlphaFoldDB" id="A0A9Q8T8E3"/>
<dbReference type="GO" id="GO:0000278">
    <property type="term" value="P:mitotic cell cycle"/>
    <property type="evidence" value="ECO:0007669"/>
    <property type="project" value="InterPro"/>
</dbReference>
<evidence type="ECO:0000256" key="11">
    <source>
        <dbReference type="ARBA" id="ARBA00022838"/>
    </source>
</evidence>
<dbReference type="GO" id="GO:0051301">
    <property type="term" value="P:cell division"/>
    <property type="evidence" value="ECO:0007669"/>
    <property type="project" value="UniProtKB-KW"/>
</dbReference>
<dbReference type="GO" id="GO:0042729">
    <property type="term" value="C:DASH complex"/>
    <property type="evidence" value="ECO:0007669"/>
    <property type="project" value="InterPro"/>
</dbReference>
<reference evidence="20" key="1">
    <citation type="journal article" date="2021" name="Mol. Plant Microbe Interact.">
        <title>Complete Genome Sequence of the Plant-Pathogenic Fungus Colletotrichum lupini.</title>
        <authorList>
            <person name="Baroncelli R."/>
            <person name="Pensec F."/>
            <person name="Da Lio D."/>
            <person name="Boufleur T."/>
            <person name="Vicente I."/>
            <person name="Sarrocco S."/>
            <person name="Picot A."/>
            <person name="Baraldi E."/>
            <person name="Sukno S."/>
            <person name="Thon M."/>
            <person name="Le Floch G."/>
        </authorList>
    </citation>
    <scope>NUCLEOTIDE SEQUENCE</scope>
    <source>
        <strain evidence="20">IMI 504893</strain>
    </source>
</reference>
<evidence type="ECO:0000256" key="6">
    <source>
        <dbReference type="ARBA" id="ARBA00022490"/>
    </source>
</evidence>
<evidence type="ECO:0000256" key="18">
    <source>
        <dbReference type="ARBA" id="ARBA00044358"/>
    </source>
</evidence>
<evidence type="ECO:0000313" key="20">
    <source>
        <dbReference type="EMBL" id="UQC90885.1"/>
    </source>
</evidence>
<evidence type="ECO:0000256" key="17">
    <source>
        <dbReference type="ARBA" id="ARBA00044152"/>
    </source>
</evidence>
<accession>A0A9Q8T8E3</accession>
<keyword evidence="15" id="KW-0131">Cell cycle</keyword>
<evidence type="ECO:0000256" key="2">
    <source>
        <dbReference type="ARBA" id="ARBA00004186"/>
    </source>
</evidence>
<keyword evidence="10" id="KW-0159">Chromosome partition</keyword>
<evidence type="ECO:0000256" key="9">
    <source>
        <dbReference type="ARBA" id="ARBA00022776"/>
    </source>
</evidence>
<evidence type="ECO:0000256" key="16">
    <source>
        <dbReference type="ARBA" id="ARBA00023328"/>
    </source>
</evidence>
<keyword evidence="13" id="KW-0206">Cytoskeleton</keyword>
<keyword evidence="16" id="KW-0137">Centromere</keyword>
<protein>
    <recommendedName>
        <fullName evidence="17">DASH complex subunit DUO1</fullName>
    </recommendedName>
    <alternativeName>
        <fullName evidence="18">Outer kinetochore protein DUO1</fullName>
    </alternativeName>
</protein>
<keyword evidence="7" id="KW-0132">Cell division</keyword>
<feature type="compositionally biased region" description="Basic and acidic residues" evidence="19">
    <location>
        <begin position="244"/>
        <end position="256"/>
    </location>
</feature>
<keyword evidence="6" id="KW-0963">Cytoplasm</keyword>
<evidence type="ECO:0000256" key="1">
    <source>
        <dbReference type="ARBA" id="ARBA00004123"/>
    </source>
</evidence>
<dbReference type="GeneID" id="73350349"/>
<evidence type="ECO:0000256" key="7">
    <source>
        <dbReference type="ARBA" id="ARBA00022618"/>
    </source>
</evidence>
<dbReference type="Proteomes" id="UP000830671">
    <property type="component" value="Chromosome 9"/>
</dbReference>
<feature type="non-terminal residue" evidence="20">
    <location>
        <position position="1"/>
    </location>
</feature>
<dbReference type="InterPro" id="IPR013960">
    <property type="entry name" value="DASH_Duo1"/>
</dbReference>
<evidence type="ECO:0000256" key="12">
    <source>
        <dbReference type="ARBA" id="ARBA00023054"/>
    </source>
</evidence>
<feature type="compositionally biased region" description="Low complexity" evidence="19">
    <location>
        <begin position="273"/>
        <end position="283"/>
    </location>
</feature>
<evidence type="ECO:0000256" key="13">
    <source>
        <dbReference type="ARBA" id="ARBA00023212"/>
    </source>
</evidence>
<keyword evidence="14" id="KW-0539">Nucleus</keyword>
<comment type="similarity">
    <text evidence="4">Belongs to the DASH complex DUO1 family.</text>
</comment>
<dbReference type="PANTHER" id="PTHR28216:SF1">
    <property type="entry name" value="DASH COMPLEX SUBUNIT DUO1"/>
    <property type="match status" value="1"/>
</dbReference>
<feature type="region of interest" description="Disordered" evidence="19">
    <location>
        <begin position="243"/>
        <end position="328"/>
    </location>
</feature>
<evidence type="ECO:0000313" key="21">
    <source>
        <dbReference type="Proteomes" id="UP000830671"/>
    </source>
</evidence>
<evidence type="ECO:0000256" key="3">
    <source>
        <dbReference type="ARBA" id="ARBA00004629"/>
    </source>
</evidence>
<sequence length="328" mass="36057">GHCTPIRTFGTTVSPLLSAPHSLHPTFSPKRPKTSKPKSLNPSTNNVTLRLAPRFLTARTSQTALQTERPLIQVWTDNRRIEQSHNQSVAAAERPSAPTTMADYTDDSITEDIWASPGPEGRGAPPSERPETPRTPKTPKTPKTPANQTHNAPYDREASLRKELEGVRNINAAIEGIISTLDKAKGNMNTVGSTVSNASTLLNTWTRILSQTEHNQRLILNPNWQGASNDLVQLEAETLQKQQLAERRAAEEERRREAARRKREEEDEERQRQAAVGSAPRGRGVSRGRVRGTSSATRGHSYSSSTSRIGRGAASVRGGYRGRARGTE</sequence>